<gene>
    <name evidence="2" type="ORF">RUM44_004929</name>
</gene>
<sequence length="147" mass="16593">MRSFQLTGLVLLAVFTVDVCCERHLCGSYREYQFRKPMGGKEAEDNCACNVKLHYKEKVGLSDPVGHYDYFTFFGKATDVKPTVLEANKNKRKIDCVALLGKATDVEATALEIQKMKNVSVATRGLRPNWSLILTCAIILLLNTYYF</sequence>
<dbReference type="EMBL" id="JAWJWF010000004">
    <property type="protein sequence ID" value="KAK6634318.1"/>
    <property type="molecule type" value="Genomic_DNA"/>
</dbReference>
<evidence type="ECO:0000313" key="3">
    <source>
        <dbReference type="Proteomes" id="UP001359485"/>
    </source>
</evidence>
<keyword evidence="1" id="KW-0732">Signal</keyword>
<comment type="caution">
    <text evidence="2">The sequence shown here is derived from an EMBL/GenBank/DDBJ whole genome shotgun (WGS) entry which is preliminary data.</text>
</comment>
<feature type="chain" id="PRO_5045947964" evidence="1">
    <location>
        <begin position="22"/>
        <end position="147"/>
    </location>
</feature>
<keyword evidence="3" id="KW-1185">Reference proteome</keyword>
<reference evidence="2 3" key="1">
    <citation type="submission" date="2023-09" db="EMBL/GenBank/DDBJ databases">
        <title>Genomes of two closely related lineages of the louse Polyplax serrata with different host specificities.</title>
        <authorList>
            <person name="Martinu J."/>
            <person name="Tarabai H."/>
            <person name="Stefka J."/>
            <person name="Hypsa V."/>
        </authorList>
    </citation>
    <scope>NUCLEOTIDE SEQUENCE [LARGE SCALE GENOMIC DNA]</scope>
    <source>
        <strain evidence="2">98ZLc_SE</strain>
    </source>
</reference>
<name>A0ABR1B4P4_POLSC</name>
<accession>A0ABR1B4P4</accession>
<organism evidence="2 3">
    <name type="scientific">Polyplax serrata</name>
    <name type="common">Common mouse louse</name>
    <dbReference type="NCBI Taxonomy" id="468196"/>
    <lineage>
        <taxon>Eukaryota</taxon>
        <taxon>Metazoa</taxon>
        <taxon>Ecdysozoa</taxon>
        <taxon>Arthropoda</taxon>
        <taxon>Hexapoda</taxon>
        <taxon>Insecta</taxon>
        <taxon>Pterygota</taxon>
        <taxon>Neoptera</taxon>
        <taxon>Paraneoptera</taxon>
        <taxon>Psocodea</taxon>
        <taxon>Troctomorpha</taxon>
        <taxon>Phthiraptera</taxon>
        <taxon>Anoplura</taxon>
        <taxon>Polyplacidae</taxon>
        <taxon>Polyplax</taxon>
    </lineage>
</organism>
<feature type="signal peptide" evidence="1">
    <location>
        <begin position="1"/>
        <end position="21"/>
    </location>
</feature>
<dbReference type="Proteomes" id="UP001359485">
    <property type="component" value="Unassembled WGS sequence"/>
</dbReference>
<proteinExistence type="predicted"/>
<evidence type="ECO:0000313" key="2">
    <source>
        <dbReference type="EMBL" id="KAK6634318.1"/>
    </source>
</evidence>
<protein>
    <submittedName>
        <fullName evidence="2">Uncharacterized protein</fullName>
    </submittedName>
</protein>
<evidence type="ECO:0000256" key="1">
    <source>
        <dbReference type="SAM" id="SignalP"/>
    </source>
</evidence>